<keyword evidence="16" id="KW-1185">Reference proteome</keyword>
<dbReference type="PANTHER" id="PTHR13398">
    <property type="entry name" value="GDP-FUCOSE PROTEIN O-FUCOSYLTRANSFERASE 2"/>
    <property type="match status" value="1"/>
</dbReference>
<evidence type="ECO:0000313" key="15">
    <source>
        <dbReference type="EMBL" id="ADO67380.1"/>
    </source>
</evidence>
<dbReference type="Proteomes" id="UP000029781">
    <property type="component" value="Segment"/>
</dbReference>
<evidence type="ECO:0000256" key="9">
    <source>
        <dbReference type="ARBA" id="ARBA00023004"/>
    </source>
</evidence>
<keyword evidence="11" id="KW-0119">Carbohydrate metabolism</keyword>
<evidence type="ECO:0000256" key="6">
    <source>
        <dbReference type="ARBA" id="ARBA00022824"/>
    </source>
</evidence>
<dbReference type="Pfam" id="PF10250">
    <property type="entry name" value="O-FucT"/>
    <property type="match status" value="1"/>
</dbReference>
<dbReference type="SMART" id="SM00702">
    <property type="entry name" value="P4Hc"/>
    <property type="match status" value="1"/>
</dbReference>
<dbReference type="InterPro" id="IPR005123">
    <property type="entry name" value="Oxoglu/Fe-dep_dioxygenase_dom"/>
</dbReference>
<organismHost>
    <name type="scientific">Cafeteria roenbergensis</name>
    <name type="common">Marine flagellate</name>
    <dbReference type="NCBI Taxonomy" id="33653"/>
</organismHost>
<dbReference type="PANTHER" id="PTHR13398:SF0">
    <property type="entry name" value="GDP-FUCOSE PROTEIN O-FUCOSYLTRANSFERASE 2"/>
    <property type="match status" value="1"/>
</dbReference>
<dbReference type="SUPFAM" id="SSF51197">
    <property type="entry name" value="Clavaminate synthase-like"/>
    <property type="match status" value="1"/>
</dbReference>
<evidence type="ECO:0000256" key="2">
    <source>
        <dbReference type="ARBA" id="ARBA00004240"/>
    </source>
</evidence>
<dbReference type="RefSeq" id="YP_003969979.1">
    <property type="nucleotide sequence ID" value="NC_014637.1"/>
</dbReference>
<evidence type="ECO:0000256" key="4">
    <source>
        <dbReference type="ARBA" id="ARBA00022679"/>
    </source>
</evidence>
<dbReference type="CDD" id="cd11296">
    <property type="entry name" value="O-FucT_like"/>
    <property type="match status" value="1"/>
</dbReference>
<comment type="similarity">
    <text evidence="12">Belongs to the glycosyltransferase 68 family.</text>
</comment>
<evidence type="ECO:0000259" key="14">
    <source>
        <dbReference type="PROSITE" id="PS51471"/>
    </source>
</evidence>
<evidence type="ECO:0000256" key="11">
    <source>
        <dbReference type="ARBA" id="ARBA00023277"/>
    </source>
</evidence>
<proteinExistence type="inferred from homology"/>
<keyword evidence="4" id="KW-0808">Transferase</keyword>
<evidence type="ECO:0000256" key="3">
    <source>
        <dbReference type="ARBA" id="ARBA00004922"/>
    </source>
</evidence>
<evidence type="ECO:0000256" key="13">
    <source>
        <dbReference type="ARBA" id="ARBA00026232"/>
    </source>
</evidence>
<comment type="pathway">
    <text evidence="3">Protein modification; protein glycosylation.</text>
</comment>
<evidence type="ECO:0000256" key="5">
    <source>
        <dbReference type="ARBA" id="ARBA00022723"/>
    </source>
</evidence>
<protein>
    <recommendedName>
        <fullName evidence="13">GDP-fucose protein O-fucosyltransferase 2</fullName>
    </recommendedName>
</protein>
<dbReference type="GO" id="GO:0006004">
    <property type="term" value="P:fucose metabolic process"/>
    <property type="evidence" value="ECO:0007669"/>
    <property type="project" value="UniProtKB-KW"/>
</dbReference>
<keyword evidence="10" id="KW-0294">Fucose metabolism</keyword>
<keyword evidence="5" id="KW-0479">Metal-binding</keyword>
<dbReference type="Gene3D" id="3.40.50.11350">
    <property type="match status" value="1"/>
</dbReference>
<dbReference type="GO" id="GO:0046922">
    <property type="term" value="F:peptide-O-fucosyltransferase activity"/>
    <property type="evidence" value="ECO:0007669"/>
    <property type="project" value="InterPro"/>
</dbReference>
<dbReference type="OrthoDB" id="16099at10239"/>
<accession>E3T5B7</accession>
<feature type="domain" description="Fe2OG dioxygenase" evidence="14">
    <location>
        <begin position="86"/>
        <end position="179"/>
    </location>
</feature>
<dbReference type="KEGG" id="vg:9887749"/>
<dbReference type="InterPro" id="IPR045130">
    <property type="entry name" value="OFUT2-like"/>
</dbReference>
<reference evidence="15 16" key="1">
    <citation type="journal article" date="2010" name="Proc. Natl. Acad. Sci. U.S.A.">
        <title>Giant virus with a remarkable complement of genes infects marine zooplankton.</title>
        <authorList>
            <person name="Fischer M.G."/>
            <person name="Allen M.J."/>
            <person name="Wilson W.H."/>
            <person name="Suttle C.A."/>
        </authorList>
    </citation>
    <scope>NUCLEOTIDE SEQUENCE [LARGE SCALE GENOMIC DNA]</scope>
    <source>
        <strain evidence="15 16">BV-PW1</strain>
    </source>
</reference>
<gene>
    <name evidence="15" type="ORF">crov346</name>
</gene>
<dbReference type="GO" id="GO:0051213">
    <property type="term" value="F:dioxygenase activity"/>
    <property type="evidence" value="ECO:0007669"/>
    <property type="project" value="UniProtKB-KW"/>
</dbReference>
<dbReference type="GO" id="GO:0031418">
    <property type="term" value="F:L-ascorbic acid binding"/>
    <property type="evidence" value="ECO:0007669"/>
    <property type="project" value="InterPro"/>
</dbReference>
<dbReference type="Gene3D" id="2.60.120.620">
    <property type="entry name" value="q2cbj1_9rhob like domain"/>
    <property type="match status" value="1"/>
</dbReference>
<dbReference type="GO" id="GO:0016705">
    <property type="term" value="F:oxidoreductase activity, acting on paired donors, with incorporation or reduction of molecular oxygen"/>
    <property type="evidence" value="ECO:0007669"/>
    <property type="project" value="InterPro"/>
</dbReference>
<evidence type="ECO:0000256" key="7">
    <source>
        <dbReference type="ARBA" id="ARBA00022964"/>
    </source>
</evidence>
<comment type="subcellular location">
    <subcellularLocation>
        <location evidence="2">Endoplasmic reticulum</location>
    </subcellularLocation>
</comment>
<dbReference type="EMBL" id="GU244497">
    <property type="protein sequence ID" value="ADO67380.1"/>
    <property type="molecule type" value="Genomic_DNA"/>
</dbReference>
<keyword evidence="8" id="KW-0560">Oxidoreductase</keyword>
<organism evidence="15 16">
    <name type="scientific">Cafeteria roenbergensis virus (strain BV-PW1)</name>
    <name type="common">CroV</name>
    <dbReference type="NCBI Taxonomy" id="693272"/>
    <lineage>
        <taxon>Viruses</taxon>
        <taxon>Varidnaviria</taxon>
        <taxon>Bamfordvirae</taxon>
        <taxon>Nucleocytoviricota</taxon>
        <taxon>Megaviricetes</taxon>
        <taxon>Imitervirales</taxon>
        <taxon>Mimiviridae</taxon>
        <taxon>Aliimimivirinae</taxon>
        <taxon>Rheavirus</taxon>
        <taxon>Rheavirus sinusmexicani</taxon>
    </lineage>
</organism>
<name>E3T5B7_CROVB</name>
<dbReference type="PROSITE" id="PS51471">
    <property type="entry name" value="FE2OG_OXY"/>
    <property type="match status" value="1"/>
</dbReference>
<evidence type="ECO:0000256" key="10">
    <source>
        <dbReference type="ARBA" id="ARBA00023253"/>
    </source>
</evidence>
<dbReference type="GeneID" id="9887749"/>
<dbReference type="InterPro" id="IPR006620">
    <property type="entry name" value="Pro_4_hyd_alph"/>
</dbReference>
<dbReference type="InterPro" id="IPR019378">
    <property type="entry name" value="GDP-Fuc_O-FucTrfase"/>
</dbReference>
<keyword evidence="7" id="KW-0223">Dioxygenase</keyword>
<evidence type="ECO:0000313" key="16">
    <source>
        <dbReference type="Proteomes" id="UP000029781"/>
    </source>
</evidence>
<sequence>MINTLNDSWKSPFSIKIIENFIDDKYFMFFNDLIKNKTFIPAVQGVNGKNVVQPLHKIRLDYTLNTKECSFIDKPFILKADCNCNLRERWRLLYYKGEDKSFRGPHTDWTNFSCHRRMSIVIGLSNISDYTGGELVFKNNGLSFKLNKGTAVIFDSKLVHEVLPVTKGDRYVIQSFLFDNSGYNLKSNKNGLENFKLLDYPINHTLLKNIYFNNFILKDNKNAVHSKLASVEDCYLGYFSYLDEVKEYLNNNKEIYCFTWHKPEHLNKKWAGKAYGWTLQESIRKNRNLFQSWINEKNTISGFNPKLFNNTKNIKYLSLISTDGGPGNQIVGIKEALIMSNIINRELIMPPILQHYVINRQQRGNIINNIKYWNFDEIFCYKNINFKNLMDETTLYQNIKFLYNLKKANINKTLKMENIIKFNVNIKNKMLNKKNFSEIKDYQELLNLEDEFLIIKDLYNNTAISKCYWNGCDKCILNSKFSNLYKNICSQFDFSQKIKEYGDKYIKNNFNNKKFICLHLRYPDYITINDNIKTLNKIYNENDLYDIINKLLNKNNISYVFIATNNQKKILNSKLNSFYMLSNNIIYNEMESFIEQYIATQSEIFIYTGGFLAKPTHTHLRSTWSSFVLDYRNFLMNMNENPLKNIYLDDIFNEENICNIWK</sequence>
<evidence type="ECO:0000256" key="1">
    <source>
        <dbReference type="ARBA" id="ARBA00001961"/>
    </source>
</evidence>
<keyword evidence="9" id="KW-0408">Iron</keyword>
<dbReference type="GO" id="GO:0005506">
    <property type="term" value="F:iron ion binding"/>
    <property type="evidence" value="ECO:0007669"/>
    <property type="project" value="InterPro"/>
</dbReference>
<evidence type="ECO:0000256" key="12">
    <source>
        <dbReference type="ARBA" id="ARBA00025803"/>
    </source>
</evidence>
<comment type="cofactor">
    <cofactor evidence="1">
        <name>L-ascorbate</name>
        <dbReference type="ChEBI" id="CHEBI:38290"/>
    </cofactor>
</comment>
<evidence type="ECO:0000256" key="8">
    <source>
        <dbReference type="ARBA" id="ARBA00023002"/>
    </source>
</evidence>
<keyword evidence="6" id="KW-0256">Endoplasmic reticulum</keyword>